<dbReference type="InterPro" id="IPR007639">
    <property type="entry name" value="Gln-tRNA-synth_Ib_RNA-bd_N"/>
</dbReference>
<evidence type="ECO:0000313" key="2">
    <source>
        <dbReference type="EMBL" id="KAF3603740.1"/>
    </source>
</evidence>
<dbReference type="Gene3D" id="1.10.8.1290">
    <property type="entry name" value="Glutaminyl-tRNA synthetase, non-specific RNA binding region part 1, domain 1"/>
    <property type="match status" value="1"/>
</dbReference>
<evidence type="ECO:0000259" key="1">
    <source>
        <dbReference type="Pfam" id="PF04558"/>
    </source>
</evidence>
<protein>
    <recommendedName>
        <fullName evidence="1">Glutaminyl-tRNA synthetase class Ib non-specific RNA-binding domain-containing protein</fullName>
    </recommendedName>
</protein>
<dbReference type="GO" id="GO:0006418">
    <property type="term" value="P:tRNA aminoacylation for protein translation"/>
    <property type="evidence" value="ECO:0007669"/>
    <property type="project" value="InterPro"/>
</dbReference>
<organism evidence="2 3">
    <name type="scientific">Brassica cretica</name>
    <name type="common">Mustard</name>
    <dbReference type="NCBI Taxonomy" id="69181"/>
    <lineage>
        <taxon>Eukaryota</taxon>
        <taxon>Viridiplantae</taxon>
        <taxon>Streptophyta</taxon>
        <taxon>Embryophyta</taxon>
        <taxon>Tracheophyta</taxon>
        <taxon>Spermatophyta</taxon>
        <taxon>Magnoliopsida</taxon>
        <taxon>eudicotyledons</taxon>
        <taxon>Gunneridae</taxon>
        <taxon>Pentapetalae</taxon>
        <taxon>rosids</taxon>
        <taxon>malvids</taxon>
        <taxon>Brassicales</taxon>
        <taxon>Brassicaceae</taxon>
        <taxon>Brassiceae</taxon>
        <taxon>Brassica</taxon>
    </lineage>
</organism>
<feature type="domain" description="Glutaminyl-tRNA synthetase class Ib non-specific RNA-binding" evidence="1">
    <location>
        <begin position="14"/>
        <end position="53"/>
    </location>
</feature>
<evidence type="ECO:0000313" key="3">
    <source>
        <dbReference type="Proteomes" id="UP000712600"/>
    </source>
</evidence>
<dbReference type="InterPro" id="IPR042558">
    <property type="entry name" value="Gln-tRNA-synth_Ib_RNA-bd_N_1"/>
</dbReference>
<dbReference type="Pfam" id="PF04558">
    <property type="entry name" value="tRNA_synt_1c_R1"/>
    <property type="match status" value="1"/>
</dbReference>
<dbReference type="Proteomes" id="UP000712600">
    <property type="component" value="Unassembled WGS sequence"/>
</dbReference>
<dbReference type="GO" id="GO:0004812">
    <property type="term" value="F:aminoacyl-tRNA ligase activity"/>
    <property type="evidence" value="ECO:0007669"/>
    <property type="project" value="InterPro"/>
</dbReference>
<reference evidence="2" key="1">
    <citation type="submission" date="2019-12" db="EMBL/GenBank/DDBJ databases">
        <title>Genome sequencing and annotation of Brassica cretica.</title>
        <authorList>
            <person name="Studholme D.J."/>
            <person name="Sarris P."/>
        </authorList>
    </citation>
    <scope>NUCLEOTIDE SEQUENCE</scope>
    <source>
        <strain evidence="2">PFS-109/04</strain>
        <tissue evidence="2">Leaf</tissue>
    </source>
</reference>
<dbReference type="AlphaFoldDB" id="A0A8S9SUE0"/>
<proteinExistence type="predicted"/>
<dbReference type="GO" id="GO:0005524">
    <property type="term" value="F:ATP binding"/>
    <property type="evidence" value="ECO:0007669"/>
    <property type="project" value="InterPro"/>
</dbReference>
<name>A0A8S9SUE0_BRACR</name>
<dbReference type="EMBL" id="QGKX02000004">
    <property type="protein sequence ID" value="KAF3603740.1"/>
    <property type="molecule type" value="Genomic_DNA"/>
</dbReference>
<comment type="caution">
    <text evidence="2">The sequence shown here is derived from an EMBL/GenBank/DDBJ whole genome shotgun (WGS) entry which is preliminary data.</text>
</comment>
<accession>A0A8S9SUE0</accession>
<sequence length="54" mass="5858">MAPTVTANLTAVIHEIKTLAQLDAAVLFFDNHAPEDFKLNEFEESRGVGVEVSA</sequence>
<gene>
    <name evidence="2" type="ORF">F2Q69_00037365</name>
</gene>
<dbReference type="GO" id="GO:0005737">
    <property type="term" value="C:cytoplasm"/>
    <property type="evidence" value="ECO:0007669"/>
    <property type="project" value="InterPro"/>
</dbReference>